<evidence type="ECO:0000256" key="5">
    <source>
        <dbReference type="ARBA" id="ARBA00022725"/>
    </source>
</evidence>
<dbReference type="Proteomes" id="UP000002358">
    <property type="component" value="Chromosome 1"/>
</dbReference>
<organism evidence="11 12">
    <name type="scientific">Nasonia vitripennis</name>
    <name type="common">Parasitic wasp</name>
    <dbReference type="NCBI Taxonomy" id="7425"/>
    <lineage>
        <taxon>Eukaryota</taxon>
        <taxon>Metazoa</taxon>
        <taxon>Ecdysozoa</taxon>
        <taxon>Arthropoda</taxon>
        <taxon>Hexapoda</taxon>
        <taxon>Insecta</taxon>
        <taxon>Pterygota</taxon>
        <taxon>Neoptera</taxon>
        <taxon>Endopterygota</taxon>
        <taxon>Hymenoptera</taxon>
        <taxon>Apocrita</taxon>
        <taxon>Proctotrupomorpha</taxon>
        <taxon>Chalcidoidea</taxon>
        <taxon>Pteromalidae</taxon>
        <taxon>Pteromalinae</taxon>
        <taxon>Nasonia</taxon>
    </lineage>
</organism>
<dbReference type="EnsemblMetazoa" id="NM_001190683">
    <property type="protein sequence ID" value="NP_001177612"/>
    <property type="gene ID" value="GeneID_100463179"/>
</dbReference>
<dbReference type="PANTHER" id="PTHR21137">
    <property type="entry name" value="ODORANT RECEPTOR"/>
    <property type="match status" value="1"/>
</dbReference>
<dbReference type="KEGG" id="nvi:100463179"/>
<comment type="subcellular location">
    <subcellularLocation>
        <location evidence="1 10">Cell membrane</location>
        <topology evidence="1 10">Multi-pass membrane protein</topology>
    </subcellularLocation>
</comment>
<keyword evidence="3 10" id="KW-0716">Sensory transduction</keyword>
<evidence type="ECO:0000256" key="4">
    <source>
        <dbReference type="ARBA" id="ARBA00022692"/>
    </source>
</evidence>
<keyword evidence="5 10" id="KW-0552">Olfaction</keyword>
<keyword evidence="7 10" id="KW-0472">Membrane</keyword>
<dbReference type="Pfam" id="PF02949">
    <property type="entry name" value="7tm_6"/>
    <property type="match status" value="1"/>
</dbReference>
<keyword evidence="12" id="KW-1185">Reference proteome</keyword>
<proteinExistence type="inferred from homology"/>
<evidence type="ECO:0000256" key="2">
    <source>
        <dbReference type="ARBA" id="ARBA00022475"/>
    </source>
</evidence>
<dbReference type="GO" id="GO:0005886">
    <property type="term" value="C:plasma membrane"/>
    <property type="evidence" value="ECO:0007669"/>
    <property type="project" value="UniProtKB-SubCell"/>
</dbReference>
<evidence type="ECO:0000256" key="7">
    <source>
        <dbReference type="ARBA" id="ARBA00023136"/>
    </source>
</evidence>
<protein>
    <recommendedName>
        <fullName evidence="10">Odorant receptor</fullName>
    </recommendedName>
</protein>
<keyword evidence="4 10" id="KW-0812">Transmembrane</keyword>
<feature type="transmembrane region" description="Helical" evidence="10">
    <location>
        <begin position="184"/>
        <end position="202"/>
    </location>
</feature>
<feature type="transmembrane region" description="Helical" evidence="10">
    <location>
        <begin position="208"/>
        <end position="231"/>
    </location>
</feature>
<evidence type="ECO:0000313" key="11">
    <source>
        <dbReference type="EnsemblMetazoa" id="NP_001177612"/>
    </source>
</evidence>
<feature type="transmembrane region" description="Helical" evidence="10">
    <location>
        <begin position="142"/>
        <end position="163"/>
    </location>
</feature>
<evidence type="ECO:0000256" key="10">
    <source>
        <dbReference type="RuleBase" id="RU351113"/>
    </source>
</evidence>
<comment type="caution">
    <text evidence="10">Lacks conserved residue(s) required for the propagation of feature annotation.</text>
</comment>
<sequence>MQTNTEEKAITAVDAEYYFDLNIKLMSLIGLKCSMTETVTKFIYKIPTFLTNVLGIIYLIFQISYVREAVRSHDTSLAAQILSQTVCNIQCNSKGFLFVISIAKVQAILHEIRILWETYPPDDEIQKSILLVADKTVTFCKYYVTANLSCVLAYALQMGLNFFMQYQAREATNHTYDFSHIILLVKYPFVVTEIPTFITLFLSEEFLLIMGATLWAIIDTLFAQVTTHICLQFKILKRDIQEKFNTEGSNDKEILLKLLRRHRNLLRICMMIEDIFSPIIFFTVILSSVNMCVNVIGARETIASKAYFETCIYASIFLMTIFQIFFFCIFAEKLSDETTSIADTVYDLNWTTKDYKLRLYLRFIIVRAQKPFYCTAYGFFPIGHQRLTAIIRASYSYYMMLQTTDGK</sequence>
<name>A0A7M6UWA5_NASVI</name>
<dbReference type="InParanoid" id="A0A7M6UWA5"/>
<dbReference type="PANTHER" id="PTHR21137:SF35">
    <property type="entry name" value="ODORANT RECEPTOR 19A-RELATED"/>
    <property type="match status" value="1"/>
</dbReference>
<comment type="similarity">
    <text evidence="10">Belongs to the insect chemoreceptor superfamily. Heteromeric odorant receptor channel (TC 1.A.69) family.</text>
</comment>
<accession>A0A7M6UWA5</accession>
<dbReference type="OrthoDB" id="6678752at2759"/>
<reference evidence="11" key="1">
    <citation type="submission" date="2021-01" db="UniProtKB">
        <authorList>
            <consortium name="EnsemblMetazoa"/>
        </authorList>
    </citation>
    <scope>IDENTIFICATION</scope>
</reference>
<dbReference type="CTD" id="100463179"/>
<evidence type="ECO:0000256" key="9">
    <source>
        <dbReference type="ARBA" id="ARBA00023224"/>
    </source>
</evidence>
<evidence type="ECO:0000256" key="1">
    <source>
        <dbReference type="ARBA" id="ARBA00004651"/>
    </source>
</evidence>
<dbReference type="InterPro" id="IPR004117">
    <property type="entry name" value="7tm6_olfct_rcpt"/>
</dbReference>
<keyword evidence="9 10" id="KW-0807">Transducer</keyword>
<keyword evidence="8 10" id="KW-0675">Receptor</keyword>
<dbReference type="GO" id="GO:0007165">
    <property type="term" value="P:signal transduction"/>
    <property type="evidence" value="ECO:0007669"/>
    <property type="project" value="UniProtKB-KW"/>
</dbReference>
<feature type="transmembrane region" description="Helical" evidence="10">
    <location>
        <begin position="265"/>
        <end position="286"/>
    </location>
</feature>
<keyword evidence="2" id="KW-1003">Cell membrane</keyword>
<evidence type="ECO:0000256" key="6">
    <source>
        <dbReference type="ARBA" id="ARBA00022989"/>
    </source>
</evidence>
<evidence type="ECO:0000256" key="8">
    <source>
        <dbReference type="ARBA" id="ARBA00023170"/>
    </source>
</evidence>
<evidence type="ECO:0000256" key="3">
    <source>
        <dbReference type="ARBA" id="ARBA00022606"/>
    </source>
</evidence>
<dbReference type="GO" id="GO:0004984">
    <property type="term" value="F:olfactory receptor activity"/>
    <property type="evidence" value="ECO:0007669"/>
    <property type="project" value="InterPro"/>
</dbReference>
<feature type="transmembrane region" description="Helical" evidence="10">
    <location>
        <begin position="42"/>
        <end position="61"/>
    </location>
</feature>
<dbReference type="RefSeq" id="NP_001177612.1">
    <property type="nucleotide sequence ID" value="NM_001190683.1"/>
</dbReference>
<dbReference type="GO" id="GO:0005549">
    <property type="term" value="F:odorant binding"/>
    <property type="evidence" value="ECO:0007669"/>
    <property type="project" value="InterPro"/>
</dbReference>
<dbReference type="FunCoup" id="A0A7M6UWA5">
    <property type="interactions" value="83"/>
</dbReference>
<feature type="transmembrane region" description="Helical" evidence="10">
    <location>
        <begin position="306"/>
        <end position="331"/>
    </location>
</feature>
<dbReference type="GeneID" id="100463179"/>
<dbReference type="SMR" id="A0A7M6UWA5"/>
<keyword evidence="6 10" id="KW-1133">Transmembrane helix</keyword>
<evidence type="ECO:0000313" key="12">
    <source>
        <dbReference type="Proteomes" id="UP000002358"/>
    </source>
</evidence>
<dbReference type="AlphaFoldDB" id="A0A7M6UWA5"/>